<sequence length="35" mass="3845">IQANSEGELDEKVNQLDEIMLNNKTELLGPETSDG</sequence>
<reference evidence="1" key="1">
    <citation type="journal article" date="2014" name="Front. Microbiol.">
        <title>High frequency of phylogenetically diverse reductive dehalogenase-homologous genes in deep subseafloor sedimentary metagenomes.</title>
        <authorList>
            <person name="Kawai M."/>
            <person name="Futagami T."/>
            <person name="Toyoda A."/>
            <person name="Takaki Y."/>
            <person name="Nishi S."/>
            <person name="Hori S."/>
            <person name="Arai W."/>
            <person name="Tsubouchi T."/>
            <person name="Morono Y."/>
            <person name="Uchiyama I."/>
            <person name="Ito T."/>
            <person name="Fujiyama A."/>
            <person name="Inagaki F."/>
            <person name="Takami H."/>
        </authorList>
    </citation>
    <scope>NUCLEOTIDE SEQUENCE</scope>
    <source>
        <strain evidence="1">Expedition CK06-06</strain>
    </source>
</reference>
<gene>
    <name evidence="1" type="ORF">S01H4_67353</name>
</gene>
<evidence type="ECO:0000313" key="1">
    <source>
        <dbReference type="EMBL" id="GAH22198.1"/>
    </source>
</evidence>
<organism evidence="1">
    <name type="scientific">marine sediment metagenome</name>
    <dbReference type="NCBI Taxonomy" id="412755"/>
    <lineage>
        <taxon>unclassified sequences</taxon>
        <taxon>metagenomes</taxon>
        <taxon>ecological metagenomes</taxon>
    </lineage>
</organism>
<feature type="non-terminal residue" evidence="1">
    <location>
        <position position="35"/>
    </location>
</feature>
<dbReference type="AlphaFoldDB" id="X1FN52"/>
<protein>
    <submittedName>
        <fullName evidence="1">Uncharacterized protein</fullName>
    </submittedName>
</protein>
<proteinExistence type="predicted"/>
<feature type="non-terminal residue" evidence="1">
    <location>
        <position position="1"/>
    </location>
</feature>
<accession>X1FN52</accession>
<dbReference type="EMBL" id="BART01042317">
    <property type="protein sequence ID" value="GAH22198.1"/>
    <property type="molecule type" value="Genomic_DNA"/>
</dbReference>
<comment type="caution">
    <text evidence="1">The sequence shown here is derived from an EMBL/GenBank/DDBJ whole genome shotgun (WGS) entry which is preliminary data.</text>
</comment>
<name>X1FN52_9ZZZZ</name>